<organism evidence="2 3">
    <name type="scientific">Hymenobacter persicinus</name>
    <dbReference type="NCBI Taxonomy" id="2025506"/>
    <lineage>
        <taxon>Bacteria</taxon>
        <taxon>Pseudomonadati</taxon>
        <taxon>Bacteroidota</taxon>
        <taxon>Cytophagia</taxon>
        <taxon>Cytophagales</taxon>
        <taxon>Hymenobacteraceae</taxon>
        <taxon>Hymenobacter</taxon>
    </lineage>
</organism>
<dbReference type="EMBL" id="SEWE01000046">
    <property type="protein sequence ID" value="RYU77682.1"/>
    <property type="molecule type" value="Genomic_DNA"/>
</dbReference>
<protein>
    <recommendedName>
        <fullName evidence="1">Abortive phage infection protein C-terminal domain-containing protein</fullName>
    </recommendedName>
</protein>
<name>A0A4Q5LC15_9BACT</name>
<comment type="caution">
    <text evidence="2">The sequence shown here is derived from an EMBL/GenBank/DDBJ whole genome shotgun (WGS) entry which is preliminary data.</text>
</comment>
<dbReference type="InterPro" id="IPR018891">
    <property type="entry name" value="AIPR_C"/>
</dbReference>
<sequence>MSAATYLRSFKAATNLIAKLGEANAYMIWAIGLYLEEPDLEALASEALTDGNDDKKVDFIYLDRDNRKLIVAQGYYSTNARSLKDVAPANKASDLNTASAWLFSGDISTLPDNLKNAISEFRKSFDLGEIEQIDFVYVHNLSESVNVERELKTVAGHIKSAIGLNSPISVTYKELGWSTTQTLFASQKSHITVKDLISVPYSEFLKQDAPGWQAFILSVPGKWLHELFAKHGESLFSANYRGFLGITKRRTINNAIRDSAERFEQDFWVYNNGITILTNNIDIVRKTITISGISVINGAQTTGSLGSIDSLKHPMDDVKVLCRIIRCDDPAKISSIVKYNNTQNAITTWDQYSGDTEQIRIAEEFNQLGHTYIKKQGFRPGGNLDEIGIEDVAQSLISFKGRYGDANAGKNNIFISPPLYKLAFEGKKARHILFVYCMARAIDDRRLSLKNKVGVQPLIDIEQKQLNLLRNLRFKYFLISLFPSMLEPILDWPVDNDMVAFNPVASKKENHSIISLVALCVPIVNKILSIVVSQIKPDRLNELIQDEAEVKLLKNTASALLMDMEATPSIEEFKKMVSAS</sequence>
<reference evidence="2 3" key="1">
    <citation type="submission" date="2019-02" db="EMBL/GenBank/DDBJ databases">
        <title>Bacterial novel species isolated from soil.</title>
        <authorList>
            <person name="Jung H.-Y."/>
        </authorList>
    </citation>
    <scope>NUCLEOTIDE SEQUENCE [LARGE SCALE GENOMIC DNA]</scope>
    <source>
        <strain evidence="2 3">1-3-3-3</strain>
    </source>
</reference>
<evidence type="ECO:0000313" key="2">
    <source>
        <dbReference type="EMBL" id="RYU77682.1"/>
    </source>
</evidence>
<dbReference type="AlphaFoldDB" id="A0A4Q5LC15"/>
<feature type="domain" description="Abortive phage infection protein C-terminal" evidence="1">
    <location>
        <begin position="236"/>
        <end position="376"/>
    </location>
</feature>
<dbReference type="RefSeq" id="WP_129922411.1">
    <property type="nucleotide sequence ID" value="NZ_SEWE01000046.1"/>
</dbReference>
<keyword evidence="3" id="KW-1185">Reference proteome</keyword>
<dbReference type="Proteomes" id="UP000294155">
    <property type="component" value="Unassembled WGS sequence"/>
</dbReference>
<accession>A0A4Q5LC15</accession>
<evidence type="ECO:0000313" key="3">
    <source>
        <dbReference type="Proteomes" id="UP000294155"/>
    </source>
</evidence>
<evidence type="ECO:0000259" key="1">
    <source>
        <dbReference type="Pfam" id="PF10592"/>
    </source>
</evidence>
<proteinExistence type="predicted"/>
<dbReference type="Pfam" id="PF10592">
    <property type="entry name" value="AIPR"/>
    <property type="match status" value="1"/>
</dbReference>
<gene>
    <name evidence="2" type="ORF">EWM57_17305</name>
</gene>
<dbReference type="OrthoDB" id="9806213at2"/>